<dbReference type="AlphaFoldDB" id="A0A1M6TUV6"/>
<evidence type="ECO:0000256" key="2">
    <source>
        <dbReference type="SAM" id="Phobius"/>
    </source>
</evidence>
<accession>A0A1M6TUV6</accession>
<dbReference type="Pfam" id="PF14358">
    <property type="entry name" value="DUF4405"/>
    <property type="match status" value="1"/>
</dbReference>
<evidence type="ECO:0000313" key="5">
    <source>
        <dbReference type="Proteomes" id="UP000183994"/>
    </source>
</evidence>
<sequence>MRRITSLTSLLAFLLTVLTSIILYIVPQGRVAYWSNWKLWGLTKEQWGGLHINLGFLFLIFLCLHIYYNWKPLTAYLKDKARKLKIFTREFNIALIIVLITALGTWMEVPPFSTVLDIGEGFKDRASIKYGEPPYGHAELSPLKGFAQKMGMDPDKALEALHQSGLSAENTGQTLKEIAEANDLTPQQVYEAMKSAAPSMEPGQGLPPSPPPGTGNLSIKDFCAQYSLDRMAVVQFLRDKGLEIKGSMTLKEAAEANNMGPLDLYDLIKEAAK</sequence>
<keyword evidence="5" id="KW-1185">Reference proteome</keyword>
<gene>
    <name evidence="4" type="ORF">SAMN02745216_03762</name>
</gene>
<dbReference type="Proteomes" id="UP000183994">
    <property type="component" value="Unassembled WGS sequence"/>
</dbReference>
<dbReference type="EMBL" id="FQZU01000028">
    <property type="protein sequence ID" value="SHK60782.1"/>
    <property type="molecule type" value="Genomic_DNA"/>
</dbReference>
<feature type="transmembrane region" description="Helical" evidence="2">
    <location>
        <begin position="47"/>
        <end position="70"/>
    </location>
</feature>
<dbReference type="RefSeq" id="WP_073477798.1">
    <property type="nucleotide sequence ID" value="NZ_FQZU01000028.1"/>
</dbReference>
<name>A0A1M6TUV6_9BACT</name>
<protein>
    <recommendedName>
        <fullName evidence="3">Flavinylation-associated cytochrome domain-containing protein</fullName>
    </recommendedName>
</protein>
<organism evidence="4 5">
    <name type="scientific">Desulfatibacillum alkenivorans DSM 16219</name>
    <dbReference type="NCBI Taxonomy" id="1121393"/>
    <lineage>
        <taxon>Bacteria</taxon>
        <taxon>Pseudomonadati</taxon>
        <taxon>Thermodesulfobacteriota</taxon>
        <taxon>Desulfobacteria</taxon>
        <taxon>Desulfobacterales</taxon>
        <taxon>Desulfatibacillaceae</taxon>
        <taxon>Desulfatibacillum</taxon>
    </lineage>
</organism>
<proteinExistence type="predicted"/>
<feature type="domain" description="Flavinylation-associated cytochrome" evidence="3">
    <location>
        <begin position="4"/>
        <end position="70"/>
    </location>
</feature>
<evidence type="ECO:0000256" key="1">
    <source>
        <dbReference type="SAM" id="MobiDB-lite"/>
    </source>
</evidence>
<feature type="transmembrane region" description="Helical" evidence="2">
    <location>
        <begin position="7"/>
        <end position="27"/>
    </location>
</feature>
<dbReference type="OrthoDB" id="9793491at2"/>
<evidence type="ECO:0000313" key="4">
    <source>
        <dbReference type="EMBL" id="SHK60782.1"/>
    </source>
</evidence>
<keyword evidence="2" id="KW-0472">Membrane</keyword>
<feature type="region of interest" description="Disordered" evidence="1">
    <location>
        <begin position="195"/>
        <end position="216"/>
    </location>
</feature>
<keyword evidence="2" id="KW-1133">Transmembrane helix</keyword>
<dbReference type="STRING" id="1121393.SAMN02745216_03762"/>
<reference evidence="5" key="1">
    <citation type="submission" date="2016-11" db="EMBL/GenBank/DDBJ databases">
        <authorList>
            <person name="Varghese N."/>
            <person name="Submissions S."/>
        </authorList>
    </citation>
    <scope>NUCLEOTIDE SEQUENCE [LARGE SCALE GENOMIC DNA]</scope>
    <source>
        <strain evidence="5">DSM 16219</strain>
    </source>
</reference>
<feature type="transmembrane region" description="Helical" evidence="2">
    <location>
        <begin position="91"/>
        <end position="107"/>
    </location>
</feature>
<keyword evidence="2" id="KW-0812">Transmembrane</keyword>
<evidence type="ECO:0000259" key="3">
    <source>
        <dbReference type="Pfam" id="PF14358"/>
    </source>
</evidence>
<dbReference type="InterPro" id="IPR025517">
    <property type="entry name" value="DUF4405"/>
</dbReference>